<dbReference type="EMBL" id="AAMT01000027">
    <property type="protein sequence ID" value="EAQ10712.1"/>
    <property type="molecule type" value="Genomic_DNA"/>
</dbReference>
<dbReference type="InterPro" id="IPR027920">
    <property type="entry name" value="DUF4453"/>
</dbReference>
<dbReference type="HOGENOM" id="CLU_1427035_0_0_5"/>
<feature type="domain" description="YARHG" evidence="1">
    <location>
        <begin position="2"/>
        <end position="53"/>
    </location>
</feature>
<proteinExistence type="predicted"/>
<dbReference type="OrthoDB" id="7666530at2"/>
<evidence type="ECO:0000259" key="1">
    <source>
        <dbReference type="SMART" id="SM01324"/>
    </source>
</evidence>
<dbReference type="eggNOG" id="ENOG502ZAXR">
    <property type="taxonomic scope" value="Bacteria"/>
</dbReference>
<dbReference type="InterPro" id="IPR025582">
    <property type="entry name" value="YARHG_dom"/>
</dbReference>
<protein>
    <recommendedName>
        <fullName evidence="1">YARHG domain-containing protein</fullName>
    </recommendedName>
</protein>
<name>A3VM20_9RHOB</name>
<dbReference type="SMART" id="SM01324">
    <property type="entry name" value="YARHG"/>
    <property type="match status" value="1"/>
</dbReference>
<evidence type="ECO:0000313" key="3">
    <source>
        <dbReference type="Proteomes" id="UP000002931"/>
    </source>
</evidence>
<keyword evidence="3" id="KW-1185">Reference proteome</keyword>
<dbReference type="Pfam" id="PF14627">
    <property type="entry name" value="DUF4453"/>
    <property type="match status" value="1"/>
</dbReference>
<gene>
    <name evidence="2" type="ORF">RB2654_11949</name>
</gene>
<dbReference type="AlphaFoldDB" id="A3VM20"/>
<comment type="caution">
    <text evidence="2">The sequence shown here is derived from an EMBL/GenBank/DDBJ whole genome shotgun (WGS) entry which is preliminary data.</text>
</comment>
<organism evidence="2 3">
    <name type="scientific">Maritimibacter alkaliphilus HTCC2654</name>
    <dbReference type="NCBI Taxonomy" id="314271"/>
    <lineage>
        <taxon>Bacteria</taxon>
        <taxon>Pseudomonadati</taxon>
        <taxon>Pseudomonadota</taxon>
        <taxon>Alphaproteobacteria</taxon>
        <taxon>Rhodobacterales</taxon>
        <taxon>Roseobacteraceae</taxon>
        <taxon>Maritimibacter</taxon>
    </lineage>
</organism>
<accession>A3VM20</accession>
<dbReference type="Pfam" id="PF13308">
    <property type="entry name" value="YARHG"/>
    <property type="match status" value="1"/>
</dbReference>
<sequence>MWFIRNLHFDRAGYCFGSTLGQNIFDNAGCTGKDIKLDAEAQAGVDHIKEMEGYHGCKVDTAAERIDMPNDYMFRKLEDLPAPSETGSACMGWRGPEIAVLAGHRMDAPVVGTVRPGMDIMWDYESFGPAGWEIVSVYEGSDWVGLGWVEGPIDPGHCTQLAG</sequence>
<dbReference type="Proteomes" id="UP000002931">
    <property type="component" value="Unassembled WGS sequence"/>
</dbReference>
<reference evidence="2 3" key="1">
    <citation type="journal article" date="2010" name="J. Bacteriol.">
        <title>Genome sequences of Pelagibaca bermudensis HTCC2601T and Maritimibacter alkaliphilus HTCC2654T, the type strains of two marine Roseobacter genera.</title>
        <authorList>
            <person name="Thrash J.C."/>
            <person name="Cho J.C."/>
            <person name="Ferriera S."/>
            <person name="Johnson J."/>
            <person name="Vergin K.L."/>
            <person name="Giovannoni S.J."/>
        </authorList>
    </citation>
    <scope>NUCLEOTIDE SEQUENCE [LARGE SCALE GENOMIC DNA]</scope>
    <source>
        <strain evidence="2 3">HTCC2654</strain>
    </source>
</reference>
<evidence type="ECO:0000313" key="2">
    <source>
        <dbReference type="EMBL" id="EAQ10712.1"/>
    </source>
</evidence>